<feature type="domain" description="HTH cro/C1-type" evidence="1">
    <location>
        <begin position="15"/>
        <end position="69"/>
    </location>
</feature>
<evidence type="ECO:0000259" key="1">
    <source>
        <dbReference type="PROSITE" id="PS50943"/>
    </source>
</evidence>
<organism evidence="2 3">
    <name type="scientific">Nocardiopsis mangrovi</name>
    <dbReference type="NCBI Taxonomy" id="1179818"/>
    <lineage>
        <taxon>Bacteria</taxon>
        <taxon>Bacillati</taxon>
        <taxon>Actinomycetota</taxon>
        <taxon>Actinomycetes</taxon>
        <taxon>Streptosporangiales</taxon>
        <taxon>Nocardiopsidaceae</taxon>
        <taxon>Nocardiopsis</taxon>
    </lineage>
</organism>
<dbReference type="InterPro" id="IPR001387">
    <property type="entry name" value="Cro/C1-type_HTH"/>
</dbReference>
<protein>
    <submittedName>
        <fullName evidence="2">Helix-turn-helix domain-containing protein</fullName>
    </submittedName>
</protein>
<evidence type="ECO:0000313" key="2">
    <source>
        <dbReference type="EMBL" id="MFC4562775.1"/>
    </source>
</evidence>
<dbReference type="RefSeq" id="WP_378574241.1">
    <property type="nucleotide sequence ID" value="NZ_JBHSFQ010000010.1"/>
</dbReference>
<dbReference type="EMBL" id="JBHSFQ010000010">
    <property type="protein sequence ID" value="MFC4562775.1"/>
    <property type="molecule type" value="Genomic_DNA"/>
</dbReference>
<reference evidence="3" key="1">
    <citation type="journal article" date="2019" name="Int. J. Syst. Evol. Microbiol.">
        <title>The Global Catalogue of Microorganisms (GCM) 10K type strain sequencing project: providing services to taxonomists for standard genome sequencing and annotation.</title>
        <authorList>
            <consortium name="The Broad Institute Genomics Platform"/>
            <consortium name="The Broad Institute Genome Sequencing Center for Infectious Disease"/>
            <person name="Wu L."/>
            <person name="Ma J."/>
        </authorList>
    </citation>
    <scope>NUCLEOTIDE SEQUENCE [LARGE SCALE GENOMIC DNA]</scope>
    <source>
        <strain evidence="3">XZYJ18</strain>
    </source>
</reference>
<dbReference type="Proteomes" id="UP001595923">
    <property type="component" value="Unassembled WGS sequence"/>
</dbReference>
<sequence>MSTPSAARRQLSMQMRRLRIEAGKTLGQVAEEMEWSPTKISNIETGRSKYPATSDIGLLLNNYGVTGAAPREAVLELARTSRTKSKKKQALEEYRDVLSGAYATYEADAAGVQVYEPQYIPGLLQTPRYVAATAQANLVRDASEIDKVVAARLERQKLITADQPPDVWAVIDQHALELLLAHDSDIAAEQISHVIDIAEAANSVTIQVLPTSAGLHSGMVGPFVILDYADGDPLVFIEADVDGIYLYQQPEIERYRKLFGRLTAKAMDPDDVPGYLRNLL</sequence>
<dbReference type="InterPro" id="IPR043917">
    <property type="entry name" value="DUF5753"/>
</dbReference>
<dbReference type="PROSITE" id="PS50943">
    <property type="entry name" value="HTH_CROC1"/>
    <property type="match status" value="1"/>
</dbReference>
<keyword evidence="3" id="KW-1185">Reference proteome</keyword>
<dbReference type="InterPro" id="IPR010982">
    <property type="entry name" value="Lambda_DNA-bd_dom_sf"/>
</dbReference>
<dbReference type="CDD" id="cd00093">
    <property type="entry name" value="HTH_XRE"/>
    <property type="match status" value="1"/>
</dbReference>
<dbReference type="Gene3D" id="1.10.260.40">
    <property type="entry name" value="lambda repressor-like DNA-binding domains"/>
    <property type="match status" value="1"/>
</dbReference>
<proteinExistence type="predicted"/>
<evidence type="ECO:0000313" key="3">
    <source>
        <dbReference type="Proteomes" id="UP001595923"/>
    </source>
</evidence>
<dbReference type="Pfam" id="PF13560">
    <property type="entry name" value="HTH_31"/>
    <property type="match status" value="1"/>
</dbReference>
<name>A0ABV9DVK0_9ACTN</name>
<dbReference type="SUPFAM" id="SSF47413">
    <property type="entry name" value="lambda repressor-like DNA-binding domains"/>
    <property type="match status" value="1"/>
</dbReference>
<comment type="caution">
    <text evidence="2">The sequence shown here is derived from an EMBL/GenBank/DDBJ whole genome shotgun (WGS) entry which is preliminary data.</text>
</comment>
<accession>A0ABV9DVK0</accession>
<gene>
    <name evidence="2" type="ORF">ACFO4E_12990</name>
</gene>
<dbReference type="Pfam" id="PF19054">
    <property type="entry name" value="DUF5753"/>
    <property type="match status" value="1"/>
</dbReference>
<dbReference type="SMART" id="SM00530">
    <property type="entry name" value="HTH_XRE"/>
    <property type="match status" value="1"/>
</dbReference>